<gene>
    <name evidence="10" type="ORF">BCR42DRAFT_407655</name>
</gene>
<evidence type="ECO:0000256" key="1">
    <source>
        <dbReference type="ARBA" id="ARBA00010758"/>
    </source>
</evidence>
<dbReference type="SUPFAM" id="SSF53474">
    <property type="entry name" value="alpha/beta-Hydrolases"/>
    <property type="match status" value="1"/>
</dbReference>
<feature type="signal peptide" evidence="9">
    <location>
        <begin position="1"/>
        <end position="20"/>
    </location>
</feature>
<dbReference type="OrthoDB" id="10263094at2759"/>
<organism evidence="10 11">
    <name type="scientific">Absidia repens</name>
    <dbReference type="NCBI Taxonomy" id="90262"/>
    <lineage>
        <taxon>Eukaryota</taxon>
        <taxon>Fungi</taxon>
        <taxon>Fungi incertae sedis</taxon>
        <taxon>Mucoromycota</taxon>
        <taxon>Mucoromycotina</taxon>
        <taxon>Mucoromycetes</taxon>
        <taxon>Mucorales</taxon>
        <taxon>Cunninghamellaceae</taxon>
        <taxon>Absidia</taxon>
    </lineage>
</organism>
<evidence type="ECO:0000256" key="4">
    <source>
        <dbReference type="ARBA" id="ARBA00022729"/>
    </source>
</evidence>
<evidence type="ECO:0000256" key="8">
    <source>
        <dbReference type="ARBA" id="ARBA00031934"/>
    </source>
</evidence>
<dbReference type="EC" id="3.1.2.22" evidence="2"/>
<dbReference type="Proteomes" id="UP000193560">
    <property type="component" value="Unassembled WGS sequence"/>
</dbReference>
<evidence type="ECO:0000256" key="7">
    <source>
        <dbReference type="ARBA" id="ARBA00023180"/>
    </source>
</evidence>
<feature type="chain" id="PRO_5012417011" description="Palmitoyl-protein thioesterase 1" evidence="9">
    <location>
        <begin position="21"/>
        <end position="317"/>
    </location>
</feature>
<dbReference type="Pfam" id="PF02089">
    <property type="entry name" value="Palm_thioest"/>
    <property type="match status" value="1"/>
</dbReference>
<evidence type="ECO:0000256" key="6">
    <source>
        <dbReference type="ARBA" id="ARBA00023157"/>
    </source>
</evidence>
<evidence type="ECO:0000313" key="10">
    <source>
        <dbReference type="EMBL" id="ORZ21497.1"/>
    </source>
</evidence>
<keyword evidence="6" id="KW-1015">Disulfide bond</keyword>
<accession>A0A1X2ISH6</accession>
<dbReference type="InterPro" id="IPR029058">
    <property type="entry name" value="AB_hydrolase_fold"/>
</dbReference>
<keyword evidence="5" id="KW-0378">Hydrolase</keyword>
<keyword evidence="7" id="KW-0325">Glycoprotein</keyword>
<evidence type="ECO:0000313" key="11">
    <source>
        <dbReference type="Proteomes" id="UP000193560"/>
    </source>
</evidence>
<evidence type="ECO:0000256" key="9">
    <source>
        <dbReference type="SAM" id="SignalP"/>
    </source>
</evidence>
<proteinExistence type="inferred from homology"/>
<sequence length="317" mass="36065">MYSWLSLLTILIYSHVIVKAQTPVVLWHGMGDDCCNPDSMGRITDLIKQHVPGIFVHSVKIGDSENSDRNAGFFGVIDNQVDYACEQLATIPELANGFNAVGFSQGGLFMRAYVERCNQPQVRHLVTFGSPHGGVSDIPNCENIHDFKCTLMRTMVKRGVYTDYVQHHVIQAQYFKSPSDYEAYLEHNIFLPRLNNQIESKYQNTTYRDNLASLESFVMIKFADDTMIKPPESAWFWTLDQDNEIWPLKDQVIYQDDLLGLQLLDHDAKLKFMTCPGSHMQISDDYFVNQVIQPLLSSTGDQNKVNGPGIRFVNQQA</sequence>
<dbReference type="EMBL" id="MCGE01000005">
    <property type="protein sequence ID" value="ORZ21497.1"/>
    <property type="molecule type" value="Genomic_DNA"/>
</dbReference>
<evidence type="ECO:0000256" key="5">
    <source>
        <dbReference type="ARBA" id="ARBA00022801"/>
    </source>
</evidence>
<comment type="caution">
    <text evidence="10">The sequence shown here is derived from an EMBL/GenBank/DDBJ whole genome shotgun (WGS) entry which is preliminary data.</text>
</comment>
<dbReference type="FunFam" id="3.40.50.1820:FF:000107">
    <property type="entry name" value="Palmitoyl-protein thioesterase 1"/>
    <property type="match status" value="1"/>
</dbReference>
<dbReference type="PRINTS" id="PR00414">
    <property type="entry name" value="PPTHIESTRASE"/>
</dbReference>
<keyword evidence="11" id="KW-1185">Reference proteome</keyword>
<comment type="similarity">
    <text evidence="1">Belongs to the palmitoyl-protein thioesterase family.</text>
</comment>
<dbReference type="AlphaFoldDB" id="A0A1X2ISH6"/>
<keyword evidence="4 9" id="KW-0732">Signal</keyword>
<dbReference type="InterPro" id="IPR002472">
    <property type="entry name" value="Palm_thioest"/>
</dbReference>
<dbReference type="GO" id="GO:0008474">
    <property type="term" value="F:palmitoyl-(protein) hydrolase activity"/>
    <property type="evidence" value="ECO:0007669"/>
    <property type="project" value="UniProtKB-EC"/>
</dbReference>
<dbReference type="STRING" id="90262.A0A1X2ISH6"/>
<dbReference type="PANTHER" id="PTHR11247">
    <property type="entry name" value="PALMITOYL-PROTEIN THIOESTERASE/DOLICHYLDIPHOSPHATASE 1"/>
    <property type="match status" value="1"/>
</dbReference>
<dbReference type="Gene3D" id="3.40.50.1820">
    <property type="entry name" value="alpha/beta hydrolase"/>
    <property type="match status" value="1"/>
</dbReference>
<name>A0A1X2ISH6_9FUNG</name>
<protein>
    <recommendedName>
        <fullName evidence="3">Palmitoyl-protein thioesterase 1</fullName>
        <ecNumber evidence="2">3.1.2.22</ecNumber>
    </recommendedName>
    <alternativeName>
        <fullName evidence="8">Palmitoyl-protein hydrolase 1</fullName>
    </alternativeName>
</protein>
<reference evidence="10 11" key="1">
    <citation type="submission" date="2016-07" db="EMBL/GenBank/DDBJ databases">
        <title>Pervasive Adenine N6-methylation of Active Genes in Fungi.</title>
        <authorList>
            <consortium name="DOE Joint Genome Institute"/>
            <person name="Mondo S.J."/>
            <person name="Dannebaum R.O."/>
            <person name="Kuo R.C."/>
            <person name="Labutti K."/>
            <person name="Haridas S."/>
            <person name="Kuo A."/>
            <person name="Salamov A."/>
            <person name="Ahrendt S.R."/>
            <person name="Lipzen A."/>
            <person name="Sullivan W."/>
            <person name="Andreopoulos W.B."/>
            <person name="Clum A."/>
            <person name="Lindquist E."/>
            <person name="Daum C."/>
            <person name="Ramamoorthy G.K."/>
            <person name="Gryganskyi A."/>
            <person name="Culley D."/>
            <person name="Magnuson J.K."/>
            <person name="James T.Y."/>
            <person name="O'Malley M.A."/>
            <person name="Stajich J.E."/>
            <person name="Spatafora J.W."/>
            <person name="Visel A."/>
            <person name="Grigoriev I.V."/>
        </authorList>
    </citation>
    <scope>NUCLEOTIDE SEQUENCE [LARGE SCALE GENOMIC DNA]</scope>
    <source>
        <strain evidence="10 11">NRRL 1336</strain>
    </source>
</reference>
<evidence type="ECO:0000256" key="2">
    <source>
        <dbReference type="ARBA" id="ARBA00012423"/>
    </source>
</evidence>
<dbReference type="PANTHER" id="PTHR11247:SF8">
    <property type="entry name" value="PALMITOYL-PROTEIN THIOESTERASE 1"/>
    <property type="match status" value="1"/>
</dbReference>
<evidence type="ECO:0000256" key="3">
    <source>
        <dbReference type="ARBA" id="ARBA00014212"/>
    </source>
</evidence>